<feature type="transmembrane region" description="Helical" evidence="6">
    <location>
        <begin position="243"/>
        <end position="262"/>
    </location>
</feature>
<feature type="transmembrane region" description="Helical" evidence="6">
    <location>
        <begin position="292"/>
        <end position="316"/>
    </location>
</feature>
<evidence type="ECO:0000256" key="4">
    <source>
        <dbReference type="ARBA" id="ARBA00022989"/>
    </source>
</evidence>
<dbReference type="PANTHER" id="PTHR39087:SF2">
    <property type="entry name" value="UPF0104 MEMBRANE PROTEIN MJ1595"/>
    <property type="match status" value="1"/>
</dbReference>
<keyword evidence="5 6" id="KW-0472">Membrane</keyword>
<gene>
    <name evidence="7" type="ORF">HZF10_05435</name>
</gene>
<keyword evidence="8" id="KW-1185">Reference proteome</keyword>
<keyword evidence="4 6" id="KW-1133">Transmembrane helix</keyword>
<comment type="subcellular location">
    <subcellularLocation>
        <location evidence="1">Cell membrane</location>
        <topology evidence="1">Multi-pass membrane protein</topology>
    </subcellularLocation>
</comment>
<dbReference type="GO" id="GO:0005886">
    <property type="term" value="C:plasma membrane"/>
    <property type="evidence" value="ECO:0007669"/>
    <property type="project" value="UniProtKB-SubCell"/>
</dbReference>
<evidence type="ECO:0000256" key="1">
    <source>
        <dbReference type="ARBA" id="ARBA00004651"/>
    </source>
</evidence>
<dbReference type="Proteomes" id="UP000535020">
    <property type="component" value="Unassembled WGS sequence"/>
</dbReference>
<evidence type="ECO:0000256" key="3">
    <source>
        <dbReference type="ARBA" id="ARBA00022692"/>
    </source>
</evidence>
<protein>
    <submittedName>
        <fullName evidence="7">Flippase-like domain-containing protein</fullName>
    </submittedName>
</protein>
<evidence type="ECO:0000256" key="6">
    <source>
        <dbReference type="SAM" id="Phobius"/>
    </source>
</evidence>
<feature type="transmembrane region" description="Helical" evidence="6">
    <location>
        <begin position="7"/>
        <end position="26"/>
    </location>
</feature>
<dbReference type="AlphaFoldDB" id="A0A7Y9C5G1"/>
<feature type="transmembrane region" description="Helical" evidence="6">
    <location>
        <begin position="46"/>
        <end position="65"/>
    </location>
</feature>
<feature type="transmembrane region" description="Helical" evidence="6">
    <location>
        <begin position="163"/>
        <end position="183"/>
    </location>
</feature>
<dbReference type="EMBL" id="JACBJI010000002">
    <property type="protein sequence ID" value="NYA70354.1"/>
    <property type="molecule type" value="Genomic_DNA"/>
</dbReference>
<name>A0A7Y9C5G1_9FLAO</name>
<evidence type="ECO:0000256" key="5">
    <source>
        <dbReference type="ARBA" id="ARBA00023136"/>
    </source>
</evidence>
<dbReference type="PANTHER" id="PTHR39087">
    <property type="entry name" value="UPF0104 MEMBRANE PROTEIN MJ1595"/>
    <property type="match status" value="1"/>
</dbReference>
<proteinExistence type="predicted"/>
<evidence type="ECO:0000313" key="8">
    <source>
        <dbReference type="Proteomes" id="UP000535020"/>
    </source>
</evidence>
<evidence type="ECO:0000313" key="7">
    <source>
        <dbReference type="EMBL" id="NYA70354.1"/>
    </source>
</evidence>
<dbReference type="RefSeq" id="WP_176005167.1">
    <property type="nucleotide sequence ID" value="NZ_JABWMI010000006.1"/>
</dbReference>
<keyword evidence="2" id="KW-1003">Cell membrane</keyword>
<accession>A0A7Y9C5G1</accession>
<organism evidence="7 8">
    <name type="scientific">Flavobacterium agri</name>
    <dbReference type="NCBI Taxonomy" id="2743471"/>
    <lineage>
        <taxon>Bacteria</taxon>
        <taxon>Pseudomonadati</taxon>
        <taxon>Bacteroidota</taxon>
        <taxon>Flavobacteriia</taxon>
        <taxon>Flavobacteriales</taxon>
        <taxon>Flavobacteriaceae</taxon>
        <taxon>Flavobacterium</taxon>
    </lineage>
</organism>
<evidence type="ECO:0000256" key="2">
    <source>
        <dbReference type="ARBA" id="ARBA00022475"/>
    </source>
</evidence>
<keyword evidence="3 6" id="KW-0812">Transmembrane</keyword>
<comment type="caution">
    <text evidence="7">The sequence shown here is derived from an EMBL/GenBank/DDBJ whole genome shotgun (WGS) entry which is preliminary data.</text>
</comment>
<dbReference type="InterPro" id="IPR022791">
    <property type="entry name" value="L-PG_synthase/AglD"/>
</dbReference>
<sequence length="321" mass="36362">MKQKISKFLSIVLPIALGIYLIIYMYQGFTPEEIDEIRSYFRDANYSYIVLGAFIAVLGNLSRAYRWKYPLEQMGYKISVVNSFLAINICYLMNLAVPKSGEVSRAVILRKYDEVPFDKGFGTIVAERLLDLIILFGFMVLAFFLQFDIVKAFVLDQIPLNNLLVYGGIAFGCCMVALWIYLYSSNKYILLLKEKISGLKEGLFSILKMEKKWQFIGHTVFIWASYLLTFYTTMYVFPQTAVLSFGAAISAFVVGSIAIAFTNSGFGSYPFLISQILVFYAIDKPIGTAFGWIVWSSQFIVVLVFGVASFLLLPVLNRKKA</sequence>
<feature type="transmembrane region" description="Helical" evidence="6">
    <location>
        <begin position="215"/>
        <end position="237"/>
    </location>
</feature>
<reference evidence="7 8" key="1">
    <citation type="submission" date="2020-07" db="EMBL/GenBank/DDBJ databases">
        <authorList>
            <person name="Sun Q."/>
        </authorList>
    </citation>
    <scope>NUCLEOTIDE SEQUENCE [LARGE SCALE GENOMIC DNA]</scope>
    <source>
        <strain evidence="7 8">MAH-1</strain>
    </source>
</reference>
<dbReference type="Pfam" id="PF03706">
    <property type="entry name" value="LPG_synthase_TM"/>
    <property type="match status" value="1"/>
</dbReference>
<feature type="transmembrane region" description="Helical" evidence="6">
    <location>
        <begin position="129"/>
        <end position="147"/>
    </location>
</feature>